<evidence type="ECO:0000313" key="6">
    <source>
        <dbReference type="Proteomes" id="UP001500503"/>
    </source>
</evidence>
<dbReference type="InterPro" id="IPR011991">
    <property type="entry name" value="ArsR-like_HTH"/>
</dbReference>
<keyword evidence="1" id="KW-0805">Transcription regulation</keyword>
<protein>
    <submittedName>
        <fullName evidence="5">DUF5937 family protein</fullName>
    </submittedName>
</protein>
<evidence type="ECO:0000313" key="5">
    <source>
        <dbReference type="EMBL" id="GAA4517921.1"/>
    </source>
</evidence>
<evidence type="ECO:0000256" key="3">
    <source>
        <dbReference type="ARBA" id="ARBA00023163"/>
    </source>
</evidence>
<evidence type="ECO:0000259" key="4">
    <source>
        <dbReference type="SMART" id="SM00418"/>
    </source>
</evidence>
<accession>A0ABP8R4G7</accession>
<dbReference type="InterPro" id="IPR045981">
    <property type="entry name" value="DUF5937"/>
</dbReference>
<dbReference type="PANTHER" id="PTHR43132:SF8">
    <property type="entry name" value="HTH-TYPE TRANSCRIPTIONAL REGULATOR KMTR"/>
    <property type="match status" value="1"/>
</dbReference>
<dbReference type="CDD" id="cd00090">
    <property type="entry name" value="HTH_ARSR"/>
    <property type="match status" value="1"/>
</dbReference>
<dbReference type="Pfam" id="PF12840">
    <property type="entry name" value="HTH_20"/>
    <property type="match status" value="1"/>
</dbReference>
<dbReference type="PANTHER" id="PTHR43132">
    <property type="entry name" value="ARSENICAL RESISTANCE OPERON REPRESSOR ARSR-RELATED"/>
    <property type="match status" value="1"/>
</dbReference>
<dbReference type="Proteomes" id="UP001500503">
    <property type="component" value="Unassembled WGS sequence"/>
</dbReference>
<dbReference type="SMART" id="SM00418">
    <property type="entry name" value="HTH_ARSR"/>
    <property type="match status" value="1"/>
</dbReference>
<comment type="caution">
    <text evidence="5">The sequence shown here is derived from an EMBL/GenBank/DDBJ whole genome shotgun (WGS) entry which is preliminary data.</text>
</comment>
<dbReference type="InterPro" id="IPR036390">
    <property type="entry name" value="WH_DNA-bd_sf"/>
</dbReference>
<sequence>MAVTRLVASGGDLLRCRFATSPLWETVNAVRAFVDPRPRPYLRPWWEQVRGAPPAHRLLAVQSPRGYTPDFLSPPPREAALSVEDQLAAVRATPPEQVRAELCRVHPCRSPAAVRAMIADPEAARDALVAELEDAWRRLVLPWWPRVRELIDADIEYRSRLLAAYGLGHVVAGLDERIRWAGQSIVIEPAGDDVERELDGDGLILMPSAFVWPSVAAIVDRPWQPTLVYPARGIGALLGGRATAPVPLARLLGRTRALILADLAEPATTAALAARHGLAPSTVSAHLSALEGAGLLTRRRAGHEVRYRRTPLGRALAEGLMPGE</sequence>
<proteinExistence type="predicted"/>
<gene>
    <name evidence="5" type="ORF">GCM10023191_091300</name>
</gene>
<dbReference type="InterPro" id="IPR001845">
    <property type="entry name" value="HTH_ArsR_DNA-bd_dom"/>
</dbReference>
<evidence type="ECO:0000256" key="2">
    <source>
        <dbReference type="ARBA" id="ARBA00023125"/>
    </source>
</evidence>
<dbReference type="InterPro" id="IPR051011">
    <property type="entry name" value="Metal_resp_trans_reg"/>
</dbReference>
<feature type="domain" description="HTH arsR-type" evidence="4">
    <location>
        <begin position="250"/>
        <end position="321"/>
    </location>
</feature>
<dbReference type="Pfam" id="PF19361">
    <property type="entry name" value="DUF5937"/>
    <property type="match status" value="1"/>
</dbReference>
<keyword evidence="2" id="KW-0238">DNA-binding</keyword>
<dbReference type="InterPro" id="IPR036388">
    <property type="entry name" value="WH-like_DNA-bd_sf"/>
</dbReference>
<reference evidence="6" key="1">
    <citation type="journal article" date="2019" name="Int. J. Syst. Evol. Microbiol.">
        <title>The Global Catalogue of Microorganisms (GCM) 10K type strain sequencing project: providing services to taxonomists for standard genome sequencing and annotation.</title>
        <authorList>
            <consortium name="The Broad Institute Genomics Platform"/>
            <consortium name="The Broad Institute Genome Sequencing Center for Infectious Disease"/>
            <person name="Wu L."/>
            <person name="Ma J."/>
        </authorList>
    </citation>
    <scope>NUCLEOTIDE SEQUENCE [LARGE SCALE GENOMIC DNA]</scope>
    <source>
        <strain evidence="6">JCM 17933</strain>
    </source>
</reference>
<name>A0ABP8R4G7_9ACTN</name>
<dbReference type="EMBL" id="BAABHF010000058">
    <property type="protein sequence ID" value="GAA4517921.1"/>
    <property type="molecule type" value="Genomic_DNA"/>
</dbReference>
<organism evidence="5 6">
    <name type="scientific">Actinoallomurus oryzae</name>
    <dbReference type="NCBI Taxonomy" id="502180"/>
    <lineage>
        <taxon>Bacteria</taxon>
        <taxon>Bacillati</taxon>
        <taxon>Actinomycetota</taxon>
        <taxon>Actinomycetes</taxon>
        <taxon>Streptosporangiales</taxon>
        <taxon>Thermomonosporaceae</taxon>
        <taxon>Actinoallomurus</taxon>
    </lineage>
</organism>
<dbReference type="Gene3D" id="1.10.10.10">
    <property type="entry name" value="Winged helix-like DNA-binding domain superfamily/Winged helix DNA-binding domain"/>
    <property type="match status" value="1"/>
</dbReference>
<evidence type="ECO:0000256" key="1">
    <source>
        <dbReference type="ARBA" id="ARBA00023015"/>
    </source>
</evidence>
<keyword evidence="3" id="KW-0804">Transcription</keyword>
<dbReference type="SUPFAM" id="SSF46785">
    <property type="entry name" value="Winged helix' DNA-binding domain"/>
    <property type="match status" value="1"/>
</dbReference>
<keyword evidence="6" id="KW-1185">Reference proteome</keyword>